<accession>A0A0A9HCJ3</accession>
<protein>
    <submittedName>
        <fullName evidence="1">Uncharacterized protein</fullName>
    </submittedName>
</protein>
<reference evidence="1" key="1">
    <citation type="submission" date="2014-09" db="EMBL/GenBank/DDBJ databases">
        <authorList>
            <person name="Magalhaes I.L.F."/>
            <person name="Oliveira U."/>
            <person name="Santos F.R."/>
            <person name="Vidigal T.H.D.A."/>
            <person name="Brescovit A.D."/>
            <person name="Santos A.J."/>
        </authorList>
    </citation>
    <scope>NUCLEOTIDE SEQUENCE</scope>
    <source>
        <tissue evidence="1">Shoot tissue taken approximately 20 cm above the soil surface</tissue>
    </source>
</reference>
<dbReference type="EMBL" id="GBRH01164362">
    <property type="protein sequence ID" value="JAE33534.1"/>
    <property type="molecule type" value="Transcribed_RNA"/>
</dbReference>
<evidence type="ECO:0000313" key="1">
    <source>
        <dbReference type="EMBL" id="JAE33534.1"/>
    </source>
</evidence>
<name>A0A0A9HCJ3_ARUDO</name>
<reference evidence="1" key="2">
    <citation type="journal article" date="2015" name="Data Brief">
        <title>Shoot transcriptome of the giant reed, Arundo donax.</title>
        <authorList>
            <person name="Barrero R.A."/>
            <person name="Guerrero F.D."/>
            <person name="Moolhuijzen P."/>
            <person name="Goolsby J.A."/>
            <person name="Tidwell J."/>
            <person name="Bellgard S.E."/>
            <person name="Bellgard M.I."/>
        </authorList>
    </citation>
    <scope>NUCLEOTIDE SEQUENCE</scope>
    <source>
        <tissue evidence="1">Shoot tissue taken approximately 20 cm above the soil surface</tissue>
    </source>
</reference>
<proteinExistence type="predicted"/>
<dbReference type="AlphaFoldDB" id="A0A0A9HCJ3"/>
<organism evidence="1">
    <name type="scientific">Arundo donax</name>
    <name type="common">Giant reed</name>
    <name type="synonym">Donax arundinaceus</name>
    <dbReference type="NCBI Taxonomy" id="35708"/>
    <lineage>
        <taxon>Eukaryota</taxon>
        <taxon>Viridiplantae</taxon>
        <taxon>Streptophyta</taxon>
        <taxon>Embryophyta</taxon>
        <taxon>Tracheophyta</taxon>
        <taxon>Spermatophyta</taxon>
        <taxon>Magnoliopsida</taxon>
        <taxon>Liliopsida</taxon>
        <taxon>Poales</taxon>
        <taxon>Poaceae</taxon>
        <taxon>PACMAD clade</taxon>
        <taxon>Arundinoideae</taxon>
        <taxon>Arundineae</taxon>
        <taxon>Arundo</taxon>
    </lineage>
</organism>
<sequence length="42" mass="4796">MEWVPTKSNKHAANKYLYAEPPTSNLTTQIKLLRCLSPSLIH</sequence>